<dbReference type="SUPFAM" id="SSF57196">
    <property type="entry name" value="EGF/Laminin"/>
    <property type="match status" value="1"/>
</dbReference>
<accession>Q4TI74</accession>
<dbReference type="PROSITE" id="PS50026">
    <property type="entry name" value="EGF_3"/>
    <property type="match status" value="2"/>
</dbReference>
<feature type="domain" description="EGF-like" evidence="4">
    <location>
        <begin position="68"/>
        <end position="106"/>
    </location>
</feature>
<comment type="caution">
    <text evidence="5">The sequence shown here is derived from an EMBL/GenBank/DDBJ whole genome shotgun (WGS) entry which is preliminary data.</text>
</comment>
<dbReference type="Pfam" id="PF00008">
    <property type="entry name" value="EGF"/>
    <property type="match status" value="1"/>
</dbReference>
<feature type="domain" description="EGF-like" evidence="4">
    <location>
        <begin position="24"/>
        <end position="55"/>
    </location>
</feature>
<gene>
    <name evidence="5" type="ORF">GSTENG00000102001</name>
</gene>
<evidence type="ECO:0000256" key="2">
    <source>
        <dbReference type="ARBA" id="ARBA00023157"/>
    </source>
</evidence>
<evidence type="ECO:0000313" key="5">
    <source>
        <dbReference type="EMBL" id="CAF87408.1"/>
    </source>
</evidence>
<dbReference type="PROSITE" id="PS00022">
    <property type="entry name" value="EGF_1"/>
    <property type="match status" value="2"/>
</dbReference>
<evidence type="ECO:0000256" key="1">
    <source>
        <dbReference type="ARBA" id="ARBA00022536"/>
    </source>
</evidence>
<name>Q4TI74_TETNG</name>
<dbReference type="Pfam" id="PF00053">
    <property type="entry name" value="EGF_laminin"/>
    <property type="match status" value="1"/>
</dbReference>
<organism evidence="5">
    <name type="scientific">Tetraodon nigroviridis</name>
    <name type="common">Spotted green pufferfish</name>
    <name type="synonym">Chelonodon nigroviridis</name>
    <dbReference type="NCBI Taxonomy" id="99883"/>
    <lineage>
        <taxon>Eukaryota</taxon>
        <taxon>Metazoa</taxon>
        <taxon>Chordata</taxon>
        <taxon>Craniata</taxon>
        <taxon>Vertebrata</taxon>
        <taxon>Euteleostomi</taxon>
        <taxon>Actinopterygii</taxon>
        <taxon>Neopterygii</taxon>
        <taxon>Teleostei</taxon>
        <taxon>Neoteleostei</taxon>
        <taxon>Acanthomorphata</taxon>
        <taxon>Eupercaria</taxon>
        <taxon>Tetraodontiformes</taxon>
        <taxon>Tetradontoidea</taxon>
        <taxon>Tetraodontidae</taxon>
        <taxon>Tetraodon</taxon>
    </lineage>
</organism>
<dbReference type="EMBL" id="CAAE01002358">
    <property type="protein sequence ID" value="CAF87408.1"/>
    <property type="molecule type" value="Genomic_DNA"/>
</dbReference>
<evidence type="ECO:0000259" key="4">
    <source>
        <dbReference type="PROSITE" id="PS50026"/>
    </source>
</evidence>
<dbReference type="CDD" id="cd00054">
    <property type="entry name" value="EGF_CA"/>
    <property type="match status" value="1"/>
</dbReference>
<dbReference type="KEGG" id="tng:GSTEN00000102G001"/>
<dbReference type="SMART" id="SM00181">
    <property type="entry name" value="EGF"/>
    <property type="match status" value="2"/>
</dbReference>
<sequence length="131" mass="14302">MAGVRSNVTTASLLPPTGEGRCSAGDLCSCNHSNSRCDDAGVCRCDPGWEGEQCERCVPMPGCRHGYYLSVCVEKQPCRHGATCVMEDGGDYACVCPEGFYGRNCERRAGPCHQRRSALFLLLHRNLLLPF</sequence>
<dbReference type="OrthoDB" id="430340at2759"/>
<dbReference type="GO" id="GO:0005509">
    <property type="term" value="F:calcium ion binding"/>
    <property type="evidence" value="ECO:0007669"/>
    <property type="project" value="InterPro"/>
</dbReference>
<dbReference type="PROSITE" id="PS01186">
    <property type="entry name" value="EGF_2"/>
    <property type="match status" value="1"/>
</dbReference>
<protein>
    <submittedName>
        <fullName evidence="5">(spotted green pufferfish) hypothetical protein</fullName>
    </submittedName>
</protein>
<dbReference type="InterPro" id="IPR002049">
    <property type="entry name" value="LE_dom"/>
</dbReference>
<feature type="disulfide bond" evidence="3">
    <location>
        <begin position="45"/>
        <end position="54"/>
    </location>
</feature>
<reference evidence="5" key="1">
    <citation type="journal article" date="2004" name="Nature">
        <title>Genome duplication in the teleost fish Tetraodon nigroviridis reveals the early vertebrate proto-karyotype.</title>
        <authorList>
            <person name="Jaillon O."/>
            <person name="Aury J.-M."/>
            <person name="Brunet F."/>
            <person name="Petit J.-L."/>
            <person name="Stange-Thomann N."/>
            <person name="Mauceli E."/>
            <person name="Bouneau L."/>
            <person name="Fischer C."/>
            <person name="Ozouf-Costaz C."/>
            <person name="Bernot A."/>
            <person name="Nicaud S."/>
            <person name="Jaffe D."/>
            <person name="Fisher S."/>
            <person name="Lutfalla G."/>
            <person name="Dossat C."/>
            <person name="Segurens B."/>
            <person name="Dasilva C."/>
            <person name="Salanoubat M."/>
            <person name="Levy M."/>
            <person name="Boudet N."/>
            <person name="Castellano S."/>
            <person name="Anthouard V."/>
            <person name="Jubin C."/>
            <person name="Castelli V."/>
            <person name="Katinka M."/>
            <person name="Vacherie B."/>
            <person name="Biemont C."/>
            <person name="Skalli Z."/>
            <person name="Cattolico L."/>
            <person name="Poulain J."/>
            <person name="De Berardinis V."/>
            <person name="Cruaud C."/>
            <person name="Duprat S."/>
            <person name="Brottier P."/>
            <person name="Coutanceau J.-P."/>
            <person name="Gouzy J."/>
            <person name="Parra G."/>
            <person name="Lardier G."/>
            <person name="Chapple C."/>
            <person name="McKernan K.J."/>
            <person name="McEwan P."/>
            <person name="Bosak S."/>
            <person name="Kellis M."/>
            <person name="Volff J.-N."/>
            <person name="Guigo R."/>
            <person name="Zody M.C."/>
            <person name="Mesirov J."/>
            <person name="Lindblad-Toh K."/>
            <person name="Birren B."/>
            <person name="Nusbaum C."/>
            <person name="Kahn D."/>
            <person name="Robinson-Rechavi M."/>
            <person name="Laudet V."/>
            <person name="Schachter V."/>
            <person name="Quetier F."/>
            <person name="Saurin W."/>
            <person name="Scarpelli C."/>
            <person name="Wincker P."/>
            <person name="Lander E.S."/>
            <person name="Weissenbach J."/>
            <person name="Roest Crollius H."/>
        </authorList>
    </citation>
    <scope>NUCLEOTIDE SEQUENCE [LARGE SCALE GENOMIC DNA]</scope>
</reference>
<keyword evidence="1 3" id="KW-0245">EGF-like domain</keyword>
<dbReference type="SMART" id="SM00179">
    <property type="entry name" value="EGF_CA"/>
    <property type="match status" value="1"/>
</dbReference>
<comment type="caution">
    <text evidence="3">Lacks conserved residue(s) required for the propagation of feature annotation.</text>
</comment>
<keyword evidence="2 3" id="KW-1015">Disulfide bond</keyword>
<evidence type="ECO:0000256" key="3">
    <source>
        <dbReference type="PROSITE-ProRule" id="PRU00076"/>
    </source>
</evidence>
<dbReference type="FunFam" id="2.10.25.10:FF:000118">
    <property type="entry name" value="protein delta homolog 2"/>
    <property type="match status" value="1"/>
</dbReference>
<feature type="disulfide bond" evidence="3">
    <location>
        <begin position="96"/>
        <end position="105"/>
    </location>
</feature>
<reference evidence="5" key="2">
    <citation type="submission" date="2004-02" db="EMBL/GenBank/DDBJ databases">
        <authorList>
            <consortium name="Genoscope"/>
            <consortium name="Whitehead Institute Centre for Genome Research"/>
        </authorList>
    </citation>
    <scope>NUCLEOTIDE SEQUENCE</scope>
</reference>
<dbReference type="Gene3D" id="2.10.25.10">
    <property type="entry name" value="Laminin"/>
    <property type="match status" value="2"/>
</dbReference>
<dbReference type="InterPro" id="IPR001881">
    <property type="entry name" value="EGF-like_Ca-bd_dom"/>
</dbReference>
<dbReference type="InterPro" id="IPR000742">
    <property type="entry name" value="EGF"/>
</dbReference>
<proteinExistence type="predicted"/>
<dbReference type="AlphaFoldDB" id="Q4TI74"/>